<dbReference type="EMBL" id="CP170721">
    <property type="protein sequence ID" value="XIA19144.1"/>
    <property type="molecule type" value="Genomic_DNA"/>
</dbReference>
<dbReference type="RefSeq" id="WP_395119673.1">
    <property type="nucleotide sequence ID" value="NZ_CP170721.1"/>
</dbReference>
<evidence type="ECO:0000256" key="1">
    <source>
        <dbReference type="SAM" id="MobiDB-lite"/>
    </source>
</evidence>
<accession>A0AB74UWI3</accession>
<protein>
    <submittedName>
        <fullName evidence="2">Uncharacterized protein</fullName>
    </submittedName>
</protein>
<dbReference type="AlphaFoldDB" id="A0AB74UWI3"/>
<feature type="region of interest" description="Disordered" evidence="1">
    <location>
        <begin position="35"/>
        <end position="68"/>
    </location>
</feature>
<evidence type="ECO:0000313" key="2">
    <source>
        <dbReference type="EMBL" id="XIA19144.1"/>
    </source>
</evidence>
<organism evidence="2">
    <name type="scientific">Rhodanobacter sp. FW102-FHT14D07</name>
    <dbReference type="NCBI Taxonomy" id="3351462"/>
    <lineage>
        <taxon>Bacteria</taxon>
        <taxon>Pseudomonadati</taxon>
        <taxon>Pseudomonadota</taxon>
        <taxon>Gammaproteobacteria</taxon>
        <taxon>Lysobacterales</taxon>
        <taxon>Rhodanobacteraceae</taxon>
        <taxon>Rhodanobacter</taxon>
    </lineage>
</organism>
<name>A0AB74UWI3_9GAMM</name>
<gene>
    <name evidence="2" type="ORF">ACFYG5_03095</name>
</gene>
<sequence>MMAGYSDLACYESEAERSAVCAELARMLRIVPLTPSPAPASPSRDALLIPSPGLAGAGDPSSEVAPCS</sequence>
<proteinExistence type="predicted"/>
<reference evidence="2" key="1">
    <citation type="submission" date="2024-10" db="EMBL/GenBank/DDBJ databases">
        <authorList>
            <person name="Lesea H.P."/>
            <person name="Kuehl J.V."/>
            <person name="Chandonia J.-M."/>
        </authorList>
    </citation>
    <scope>NUCLEOTIDE SEQUENCE</scope>
    <source>
        <strain evidence="2">FW102-FHT14D07</strain>
    </source>
</reference>